<dbReference type="AlphaFoldDB" id="A0AAV9Z9H9"/>
<dbReference type="EMBL" id="JAWWNJ010000181">
    <property type="protein sequence ID" value="KAK6974708.1"/>
    <property type="molecule type" value="Genomic_DNA"/>
</dbReference>
<reference evidence="1 2" key="1">
    <citation type="journal article" date="2024" name="J Genomics">
        <title>Draft genome sequencing and assembly of Favolaschia claudopus CIRM-BRFM 2984 isolated from oak limbs.</title>
        <authorList>
            <person name="Navarro D."/>
            <person name="Drula E."/>
            <person name="Chaduli D."/>
            <person name="Cazenave R."/>
            <person name="Ahrendt S."/>
            <person name="Wang J."/>
            <person name="Lipzen A."/>
            <person name="Daum C."/>
            <person name="Barry K."/>
            <person name="Grigoriev I.V."/>
            <person name="Favel A."/>
            <person name="Rosso M.N."/>
            <person name="Martin F."/>
        </authorList>
    </citation>
    <scope>NUCLEOTIDE SEQUENCE [LARGE SCALE GENOMIC DNA]</scope>
    <source>
        <strain evidence="1 2">CIRM-BRFM 2984</strain>
    </source>
</reference>
<organism evidence="1 2">
    <name type="scientific">Favolaschia claudopus</name>
    <dbReference type="NCBI Taxonomy" id="2862362"/>
    <lineage>
        <taxon>Eukaryota</taxon>
        <taxon>Fungi</taxon>
        <taxon>Dikarya</taxon>
        <taxon>Basidiomycota</taxon>
        <taxon>Agaricomycotina</taxon>
        <taxon>Agaricomycetes</taxon>
        <taxon>Agaricomycetidae</taxon>
        <taxon>Agaricales</taxon>
        <taxon>Marasmiineae</taxon>
        <taxon>Mycenaceae</taxon>
        <taxon>Favolaschia</taxon>
    </lineage>
</organism>
<dbReference type="Proteomes" id="UP001362999">
    <property type="component" value="Unassembled WGS sequence"/>
</dbReference>
<proteinExistence type="predicted"/>
<protein>
    <submittedName>
        <fullName evidence="1">Uncharacterized protein</fullName>
    </submittedName>
</protein>
<gene>
    <name evidence="1" type="ORF">R3P38DRAFT_3239140</name>
</gene>
<evidence type="ECO:0000313" key="1">
    <source>
        <dbReference type="EMBL" id="KAK6974708.1"/>
    </source>
</evidence>
<name>A0AAV9Z9H9_9AGAR</name>
<accession>A0AAV9Z9H9</accession>
<sequence>MTTSFSTRLLFTTRRSPGATTQLLVAFCLMEDVGLGRLRSCRFVYVSTCGLGLFKPAASSQLTLLNCAGCFWSEILETVTALYASANSLSGYDFALVANYRVPSNLPMRLSS</sequence>
<comment type="caution">
    <text evidence="1">The sequence shown here is derived from an EMBL/GenBank/DDBJ whole genome shotgun (WGS) entry which is preliminary data.</text>
</comment>
<evidence type="ECO:0000313" key="2">
    <source>
        <dbReference type="Proteomes" id="UP001362999"/>
    </source>
</evidence>
<keyword evidence="2" id="KW-1185">Reference proteome</keyword>